<protein>
    <submittedName>
        <fullName evidence="3">DUF4179 domain-containing protein</fullName>
    </submittedName>
</protein>
<evidence type="ECO:0000256" key="1">
    <source>
        <dbReference type="SAM" id="Phobius"/>
    </source>
</evidence>
<evidence type="ECO:0000313" key="3">
    <source>
        <dbReference type="EMBL" id="MDW0116687.1"/>
    </source>
</evidence>
<dbReference type="Pfam" id="PF13786">
    <property type="entry name" value="DUF4179"/>
    <property type="match status" value="1"/>
</dbReference>
<accession>A0AAW9A635</accession>
<dbReference type="EMBL" id="JAUBDJ010000003">
    <property type="protein sequence ID" value="MDW0116687.1"/>
    <property type="molecule type" value="Genomic_DNA"/>
</dbReference>
<dbReference type="Proteomes" id="UP001271648">
    <property type="component" value="Unassembled WGS sequence"/>
</dbReference>
<dbReference type="AlphaFoldDB" id="A0AAW9A635"/>
<comment type="caution">
    <text evidence="3">The sequence shown here is derived from an EMBL/GenBank/DDBJ whole genome shotgun (WGS) entry which is preliminary data.</text>
</comment>
<dbReference type="InterPro" id="IPR025436">
    <property type="entry name" value="DUF4179"/>
</dbReference>
<evidence type="ECO:0000313" key="4">
    <source>
        <dbReference type="Proteomes" id="UP001271648"/>
    </source>
</evidence>
<keyword evidence="1" id="KW-0812">Transmembrane</keyword>
<organism evidence="3 4">
    <name type="scientific">Sporosarcina thermotolerans</name>
    <dbReference type="NCBI Taxonomy" id="633404"/>
    <lineage>
        <taxon>Bacteria</taxon>
        <taxon>Bacillati</taxon>
        <taxon>Bacillota</taxon>
        <taxon>Bacilli</taxon>
        <taxon>Bacillales</taxon>
        <taxon>Caryophanaceae</taxon>
        <taxon>Sporosarcina</taxon>
    </lineage>
</organism>
<feature type="transmembrane region" description="Helical" evidence="1">
    <location>
        <begin position="44"/>
        <end position="62"/>
    </location>
</feature>
<gene>
    <name evidence="3" type="ORF">QTL97_07050</name>
</gene>
<reference evidence="3 4" key="1">
    <citation type="submission" date="2023-06" db="EMBL/GenBank/DDBJ databases">
        <title>Sporosarcina sp. nov., isolated from Korean traditional fermented seafood 'Jeotgal'.</title>
        <authorList>
            <person name="Yang A.I."/>
            <person name="Shin N.-R."/>
        </authorList>
    </citation>
    <scope>NUCLEOTIDE SEQUENCE [LARGE SCALE GENOMIC DNA]</scope>
    <source>
        <strain evidence="3 4">KCTC43456</strain>
    </source>
</reference>
<sequence>MNEIEKRLAEEKERLESVTTPVELEGRLRQALDGVPVKKRRKPMWLLAAVALLFFSLVSYNYNGLAFYGKKIMGFDELMSSTLAELNEEGMGQLIGESVALEDGTELTVDGIMTDANQFILYYTLSNTSEDEDIPFARIKGFLTDSNRAQGVSIWNEEKSEIKGQMYFEPVSPFAKKLTLEYTKWTDFDGGTSISSSITFPYDPNKAMQTELKQKINKTIKVDKGKIKFKTITATPTVTKITAVAKVTNASRVFNPYGGIELYANGKPLGEVISGSSSSKGIGSLLYDTDIEFSFDSLPKKLDSLELVINEIVGYTTVNEEIPLDPLDGQPHLVKEKEIWVRDVSITDGMLEVRIATDEDVMLDGVTVMGQGGSFPLKTTVRQDYEELEDGRIVKVRTLLFPTDAVPESMMIKGMHHMKPVGELIEITVK</sequence>
<proteinExistence type="predicted"/>
<keyword evidence="4" id="KW-1185">Reference proteome</keyword>
<feature type="domain" description="DUF4179" evidence="2">
    <location>
        <begin position="38"/>
        <end position="126"/>
    </location>
</feature>
<keyword evidence="1" id="KW-1133">Transmembrane helix</keyword>
<evidence type="ECO:0000259" key="2">
    <source>
        <dbReference type="Pfam" id="PF13786"/>
    </source>
</evidence>
<keyword evidence="1" id="KW-0472">Membrane</keyword>
<name>A0AAW9A635_9BACL</name>
<dbReference type="RefSeq" id="WP_317940516.1">
    <property type="nucleotide sequence ID" value="NZ_JAUBDJ010000003.1"/>
</dbReference>